<reference evidence="4 5" key="1">
    <citation type="submission" date="2016-10" db="EMBL/GenBank/DDBJ databases">
        <authorList>
            <person name="de Groot N.N."/>
        </authorList>
    </citation>
    <scope>NUCLEOTIDE SEQUENCE [LARGE SCALE GENOMIC DNA]</scope>
    <source>
        <strain evidence="4 5">DSM 12130</strain>
    </source>
</reference>
<dbReference type="SFLD" id="SFLDS00029">
    <property type="entry name" value="Radical_SAM"/>
    <property type="match status" value="1"/>
</dbReference>
<dbReference type="GO" id="GO:0005737">
    <property type="term" value="C:cytoplasm"/>
    <property type="evidence" value="ECO:0007669"/>
    <property type="project" value="UniProtKB-SubCell"/>
</dbReference>
<dbReference type="STRING" id="91360.SAMN05660330_02521"/>
<dbReference type="InterPro" id="IPR007197">
    <property type="entry name" value="rSAM"/>
</dbReference>
<dbReference type="Pfam" id="PF04055">
    <property type="entry name" value="Radical_SAM"/>
    <property type="match status" value="1"/>
</dbReference>
<dbReference type="SFLD" id="SFLDF00288">
    <property type="entry name" value="HemN-like__clustered_with_nucl"/>
    <property type="match status" value="1"/>
</dbReference>
<comment type="function">
    <text evidence="2">Probably acts as a heme chaperone, transferring heme to an unknown acceptor. Binds one molecule of heme per monomer, possibly covalently. Binds 1 [4Fe-4S] cluster. The cluster is coordinated with 3 cysteines and an exchangeable S-adenosyl-L-methionine.</text>
</comment>
<keyword evidence="2" id="KW-0479">Metal-binding</keyword>
<sequence>MASLYIHIPFCLKKCLYCSFNSCVAGPDLYVRYVGALVEELDCVAAALDGRPINTVFIGGGTPTVLPSSLLVRIVSHCRDSFVFSEDAEVSVEANPGSVDAPYLESLSRGGVNRLSFGVQSFNDTELSRLGRLHTAKEADAAVRHARNAGFCNINLDLMYGLPGQSVSTWQDTLGRAIDLGPVHLSLYQLSVEENTPFEKLAAAGTLDLPGEDDILAMTEAGDRICGEKGFVQYEISNYSLPGFTCRHNITYWHNDEYYAAGASAVSCVEGCREKRVVQPQQYIAAVAEKKNLIVESERLAKEESFRETVIMGLRLIKGVSLKRLEKRYRIDPVRYYGKQLDILITSGLVELTGGYLRITRKGRPLSNVIMAELV</sequence>
<dbReference type="SFLD" id="SFLDG01065">
    <property type="entry name" value="anaerobic_coproporphyrinogen-I"/>
    <property type="match status" value="1"/>
</dbReference>
<dbReference type="PANTHER" id="PTHR13932:SF5">
    <property type="entry name" value="RADICAL S-ADENOSYL METHIONINE DOMAIN-CONTAINING PROTEIN 1, MITOCHONDRIAL"/>
    <property type="match status" value="1"/>
</dbReference>
<keyword evidence="2" id="KW-0143">Chaperone</keyword>
<accession>A0A1H0S3T0</accession>
<dbReference type="PANTHER" id="PTHR13932">
    <property type="entry name" value="COPROPORPHYRINIGEN III OXIDASE"/>
    <property type="match status" value="1"/>
</dbReference>
<dbReference type="InterPro" id="IPR034505">
    <property type="entry name" value="Coproporphyrinogen-III_oxidase"/>
</dbReference>
<keyword evidence="2" id="KW-0349">Heme</keyword>
<keyword evidence="5" id="KW-1185">Reference proteome</keyword>
<dbReference type="InterPro" id="IPR006638">
    <property type="entry name" value="Elp3/MiaA/NifB-like_rSAM"/>
</dbReference>
<feature type="domain" description="Radical SAM core" evidence="3">
    <location>
        <begin position="1"/>
        <end position="229"/>
    </location>
</feature>
<dbReference type="InterPro" id="IPR058240">
    <property type="entry name" value="rSAM_sf"/>
</dbReference>
<dbReference type="Proteomes" id="UP000199073">
    <property type="component" value="Unassembled WGS sequence"/>
</dbReference>
<dbReference type="AlphaFoldDB" id="A0A1H0S3T0"/>
<keyword evidence="2" id="KW-0949">S-adenosyl-L-methionine</keyword>
<protein>
    <recommendedName>
        <fullName evidence="2">Heme chaperone HemW</fullName>
    </recommendedName>
</protein>
<dbReference type="Pfam" id="PF06969">
    <property type="entry name" value="HemN_C"/>
    <property type="match status" value="1"/>
</dbReference>
<dbReference type="NCBIfam" id="TIGR00539">
    <property type="entry name" value="hemN_rel"/>
    <property type="match status" value="1"/>
</dbReference>
<dbReference type="RefSeq" id="WP_092223351.1">
    <property type="nucleotide sequence ID" value="NZ_FNJI01000017.1"/>
</dbReference>
<evidence type="ECO:0000313" key="4">
    <source>
        <dbReference type="EMBL" id="SDP36344.1"/>
    </source>
</evidence>
<dbReference type="GO" id="GO:0006779">
    <property type="term" value="P:porphyrin-containing compound biosynthetic process"/>
    <property type="evidence" value="ECO:0007669"/>
    <property type="project" value="InterPro"/>
</dbReference>
<comment type="similarity">
    <text evidence="1">Belongs to the anaerobic coproporphyrinogen-III oxidase family. HemW subfamily.</text>
</comment>
<dbReference type="CDD" id="cd01335">
    <property type="entry name" value="Radical_SAM"/>
    <property type="match status" value="1"/>
</dbReference>
<dbReference type="Gene3D" id="3.30.750.200">
    <property type="match status" value="1"/>
</dbReference>
<dbReference type="GO" id="GO:0046872">
    <property type="term" value="F:metal ion binding"/>
    <property type="evidence" value="ECO:0007669"/>
    <property type="project" value="UniProtKB-UniRule"/>
</dbReference>
<keyword evidence="2" id="KW-0963">Cytoplasm</keyword>
<dbReference type="PROSITE" id="PS51918">
    <property type="entry name" value="RADICAL_SAM"/>
    <property type="match status" value="1"/>
</dbReference>
<evidence type="ECO:0000256" key="1">
    <source>
        <dbReference type="ARBA" id="ARBA00006100"/>
    </source>
</evidence>
<evidence type="ECO:0000313" key="5">
    <source>
        <dbReference type="Proteomes" id="UP000199073"/>
    </source>
</evidence>
<organism evidence="4 5">
    <name type="scientific">Desulforhopalus singaporensis</name>
    <dbReference type="NCBI Taxonomy" id="91360"/>
    <lineage>
        <taxon>Bacteria</taxon>
        <taxon>Pseudomonadati</taxon>
        <taxon>Thermodesulfobacteriota</taxon>
        <taxon>Desulfobulbia</taxon>
        <taxon>Desulfobulbales</taxon>
        <taxon>Desulfocapsaceae</taxon>
        <taxon>Desulforhopalus</taxon>
    </lineage>
</organism>
<dbReference type="EMBL" id="FNJI01000017">
    <property type="protein sequence ID" value="SDP36344.1"/>
    <property type="molecule type" value="Genomic_DNA"/>
</dbReference>
<dbReference type="GO" id="GO:0051539">
    <property type="term" value="F:4 iron, 4 sulfur cluster binding"/>
    <property type="evidence" value="ECO:0007669"/>
    <property type="project" value="UniProtKB-UniRule"/>
</dbReference>
<evidence type="ECO:0000259" key="3">
    <source>
        <dbReference type="PROSITE" id="PS51918"/>
    </source>
</evidence>
<dbReference type="GO" id="GO:0004109">
    <property type="term" value="F:coproporphyrinogen oxidase activity"/>
    <property type="evidence" value="ECO:0007669"/>
    <property type="project" value="InterPro"/>
</dbReference>
<proteinExistence type="inferred from homology"/>
<evidence type="ECO:0000256" key="2">
    <source>
        <dbReference type="RuleBase" id="RU364116"/>
    </source>
</evidence>
<keyword evidence="2" id="KW-0004">4Fe-4S</keyword>
<dbReference type="InterPro" id="IPR004559">
    <property type="entry name" value="HemW-like"/>
</dbReference>
<dbReference type="SFLD" id="SFLDG01082">
    <property type="entry name" value="B12-binding_domain_containing"/>
    <property type="match status" value="1"/>
</dbReference>
<keyword evidence="2" id="KW-0408">Iron</keyword>
<comment type="subcellular location">
    <subcellularLocation>
        <location evidence="2">Cytoplasm</location>
    </subcellularLocation>
</comment>
<gene>
    <name evidence="4" type="ORF">SAMN05660330_02521</name>
</gene>
<keyword evidence="2" id="KW-0411">Iron-sulfur</keyword>
<dbReference type="SMART" id="SM00729">
    <property type="entry name" value="Elp3"/>
    <property type="match status" value="1"/>
</dbReference>
<dbReference type="SFLD" id="SFLDF00562">
    <property type="entry name" value="HemN-like__clustered_with_heat"/>
    <property type="match status" value="1"/>
</dbReference>
<name>A0A1H0S3T0_9BACT</name>
<dbReference type="SUPFAM" id="SSF102114">
    <property type="entry name" value="Radical SAM enzymes"/>
    <property type="match status" value="1"/>
</dbReference>
<dbReference type="InterPro" id="IPR010723">
    <property type="entry name" value="HemN_C"/>
</dbReference>
<dbReference type="OrthoDB" id="9808022at2"/>